<organism evidence="2 3">
    <name type="scientific">Neolewinella antarctica</name>
    <dbReference type="NCBI Taxonomy" id="442734"/>
    <lineage>
        <taxon>Bacteria</taxon>
        <taxon>Pseudomonadati</taxon>
        <taxon>Bacteroidota</taxon>
        <taxon>Saprospiria</taxon>
        <taxon>Saprospirales</taxon>
        <taxon>Lewinellaceae</taxon>
        <taxon>Neolewinella</taxon>
    </lineage>
</organism>
<feature type="chain" id="PRO_5045224636" evidence="1">
    <location>
        <begin position="20"/>
        <end position="143"/>
    </location>
</feature>
<evidence type="ECO:0000313" key="2">
    <source>
        <dbReference type="EMBL" id="NJC27436.1"/>
    </source>
</evidence>
<evidence type="ECO:0000256" key="1">
    <source>
        <dbReference type="SAM" id="SignalP"/>
    </source>
</evidence>
<comment type="caution">
    <text evidence="2">The sequence shown here is derived from an EMBL/GenBank/DDBJ whole genome shotgun (WGS) entry which is preliminary data.</text>
</comment>
<dbReference type="EMBL" id="JAATJH010000005">
    <property type="protein sequence ID" value="NJC27436.1"/>
    <property type="molecule type" value="Genomic_DNA"/>
</dbReference>
<dbReference type="RefSeq" id="WP_168038544.1">
    <property type="nucleotide sequence ID" value="NZ_JAATJH010000005.1"/>
</dbReference>
<feature type="signal peptide" evidence="1">
    <location>
        <begin position="1"/>
        <end position="19"/>
    </location>
</feature>
<reference evidence="2 3" key="1">
    <citation type="submission" date="2020-03" db="EMBL/GenBank/DDBJ databases">
        <title>Genomic Encyclopedia of Type Strains, Phase IV (KMG-IV): sequencing the most valuable type-strain genomes for metagenomic binning, comparative biology and taxonomic classification.</title>
        <authorList>
            <person name="Goeker M."/>
        </authorList>
    </citation>
    <scope>NUCLEOTIDE SEQUENCE [LARGE SCALE GENOMIC DNA]</scope>
    <source>
        <strain evidence="2 3">DSM 105096</strain>
    </source>
</reference>
<evidence type="ECO:0000313" key="3">
    <source>
        <dbReference type="Proteomes" id="UP000770785"/>
    </source>
</evidence>
<dbReference type="Proteomes" id="UP000770785">
    <property type="component" value="Unassembled WGS sequence"/>
</dbReference>
<keyword evidence="1" id="KW-0732">Signal</keyword>
<keyword evidence="3" id="KW-1185">Reference proteome</keyword>
<proteinExistence type="predicted"/>
<name>A0ABX0XDV8_9BACT</name>
<sequence>MEKFILFLLFLSTSLIIIAQTEVDVLTDEGYTARVGSMCVETIKPDPCAGTETYLTLNFEEELVLVTDTEISTCGSASINSKLAYKWELMQDAEIKIYSNAEKLGHKFLEDLVLKVKNRTVIGIRPTWASRPDTIVFSKIAGK</sequence>
<accession>A0ABX0XDV8</accession>
<gene>
    <name evidence="2" type="ORF">GGR27_002953</name>
</gene>
<protein>
    <submittedName>
        <fullName evidence="2">Uncharacterized protein</fullName>
    </submittedName>
</protein>